<protein>
    <submittedName>
        <fullName evidence="2">Uncharacterized protein</fullName>
    </submittedName>
</protein>
<dbReference type="RefSeq" id="WP_236700995.1">
    <property type="nucleotide sequence ID" value="NZ_JQBL01000039.1"/>
</dbReference>
<organism evidence="2 3">
    <name type="scientific">Kandleria vitulina DSM 20405</name>
    <dbReference type="NCBI Taxonomy" id="1410657"/>
    <lineage>
        <taxon>Bacteria</taxon>
        <taxon>Bacillati</taxon>
        <taxon>Bacillota</taxon>
        <taxon>Erysipelotrichia</taxon>
        <taxon>Erysipelotrichales</taxon>
        <taxon>Coprobacillaceae</taxon>
        <taxon>Kandleria</taxon>
    </lineage>
</organism>
<keyword evidence="1" id="KW-0472">Membrane</keyword>
<dbReference type="AlphaFoldDB" id="A0A0R2H4S1"/>
<sequence>MTFKNKVNENNSYGTMAQVILSPATGASIGVLAAAVSVGLAPAVIMGMAVLEAKAGYKLVSALQKCVKFAKEAVNYYDKIKLYGVKL</sequence>
<evidence type="ECO:0000256" key="1">
    <source>
        <dbReference type="SAM" id="Phobius"/>
    </source>
</evidence>
<reference evidence="2 3" key="1">
    <citation type="journal article" date="2015" name="Genome Announc.">
        <title>Expanding the biotechnology potential of lactobacilli through comparative genomics of 213 strains and associated genera.</title>
        <authorList>
            <person name="Sun Z."/>
            <person name="Harris H.M."/>
            <person name="McCann A."/>
            <person name="Guo C."/>
            <person name="Argimon S."/>
            <person name="Zhang W."/>
            <person name="Yang X."/>
            <person name="Jeffery I.B."/>
            <person name="Cooney J.C."/>
            <person name="Kagawa T.F."/>
            <person name="Liu W."/>
            <person name="Song Y."/>
            <person name="Salvetti E."/>
            <person name="Wrobel A."/>
            <person name="Rasinkangas P."/>
            <person name="Parkhill J."/>
            <person name="Rea M.C."/>
            <person name="O'Sullivan O."/>
            <person name="Ritari J."/>
            <person name="Douillard F.P."/>
            <person name="Paul Ross R."/>
            <person name="Yang R."/>
            <person name="Briner A.E."/>
            <person name="Felis G.E."/>
            <person name="de Vos W.M."/>
            <person name="Barrangou R."/>
            <person name="Klaenhammer T.R."/>
            <person name="Caufield P.W."/>
            <person name="Cui Y."/>
            <person name="Zhang H."/>
            <person name="O'Toole P.W."/>
        </authorList>
    </citation>
    <scope>NUCLEOTIDE SEQUENCE [LARGE SCALE GENOMIC DNA]</scope>
    <source>
        <strain evidence="2 3">DSM 20405</strain>
    </source>
</reference>
<dbReference type="PATRIC" id="fig|1410657.5.peg.1434"/>
<proteinExistence type="predicted"/>
<dbReference type="Proteomes" id="UP000051841">
    <property type="component" value="Unassembled WGS sequence"/>
</dbReference>
<dbReference type="EMBL" id="JQBL01000039">
    <property type="protein sequence ID" value="KRN47592.1"/>
    <property type="molecule type" value="Genomic_DNA"/>
</dbReference>
<evidence type="ECO:0000313" key="3">
    <source>
        <dbReference type="Proteomes" id="UP000051841"/>
    </source>
</evidence>
<keyword evidence="3" id="KW-1185">Reference proteome</keyword>
<accession>A0A0R2H4S1</accession>
<gene>
    <name evidence="2" type="ORF">IV49_GL001385</name>
</gene>
<keyword evidence="1" id="KW-1133">Transmembrane helix</keyword>
<name>A0A0R2H4S1_9FIRM</name>
<comment type="caution">
    <text evidence="2">The sequence shown here is derived from an EMBL/GenBank/DDBJ whole genome shotgun (WGS) entry which is preliminary data.</text>
</comment>
<feature type="transmembrane region" description="Helical" evidence="1">
    <location>
        <begin position="20"/>
        <end position="51"/>
    </location>
</feature>
<keyword evidence="1" id="KW-0812">Transmembrane</keyword>
<evidence type="ECO:0000313" key="2">
    <source>
        <dbReference type="EMBL" id="KRN47592.1"/>
    </source>
</evidence>